<dbReference type="Gene3D" id="3.30.1120.170">
    <property type="match status" value="1"/>
</dbReference>
<feature type="transmembrane region" description="Helical" evidence="11">
    <location>
        <begin position="16"/>
        <end position="36"/>
    </location>
</feature>
<keyword evidence="4 11" id="KW-0812">Transmembrane</keyword>
<dbReference type="InterPro" id="IPR000917">
    <property type="entry name" value="Sulfatase_N"/>
</dbReference>
<comment type="similarity">
    <text evidence="2 7">Belongs to the LTA synthase family.</text>
</comment>
<dbReference type="Proteomes" id="UP000181997">
    <property type="component" value="Unassembled WGS sequence"/>
</dbReference>
<reference evidence="14" key="1">
    <citation type="submission" date="2016-08" db="EMBL/GenBank/DDBJ databases">
        <authorList>
            <person name="Varghese N."/>
            <person name="Submissions Spin"/>
        </authorList>
    </citation>
    <scope>NUCLEOTIDE SEQUENCE [LARGE SCALE GENOMIC DNA]</scope>
    <source>
        <strain evidence="14">SGD-1123</strain>
    </source>
</reference>
<feature type="domain" description="Sulfatase N-terminal" evidence="12">
    <location>
        <begin position="246"/>
        <end position="535"/>
    </location>
</feature>
<evidence type="ECO:0000256" key="2">
    <source>
        <dbReference type="ARBA" id="ARBA00009983"/>
    </source>
</evidence>
<evidence type="ECO:0000256" key="1">
    <source>
        <dbReference type="ARBA" id="ARBA00004651"/>
    </source>
</evidence>
<dbReference type="AlphaFoldDB" id="A0A1C4BLU2"/>
<evidence type="ECO:0000256" key="8">
    <source>
        <dbReference type="PIRSR" id="PIRSR005091-1"/>
    </source>
</evidence>
<feature type="binding site" evidence="10">
    <location>
        <position position="296"/>
    </location>
    <ligand>
        <name>Mn(2+)</name>
        <dbReference type="ChEBI" id="CHEBI:29035"/>
    </ligand>
</feature>
<dbReference type="PIRSF" id="PIRSF005091">
    <property type="entry name" value="Mmb_sulf_HI1246"/>
    <property type="match status" value="1"/>
</dbReference>
<keyword evidence="6 7" id="KW-0472">Membrane</keyword>
<dbReference type="Gene3D" id="3.40.720.10">
    <property type="entry name" value="Alkaline Phosphatase, subunit A"/>
    <property type="match status" value="1"/>
</dbReference>
<evidence type="ECO:0000256" key="5">
    <source>
        <dbReference type="ARBA" id="ARBA00022989"/>
    </source>
</evidence>
<dbReference type="RefSeq" id="WP_244888144.1">
    <property type="nucleotide sequence ID" value="NZ_FMAU01000002.1"/>
</dbReference>
<dbReference type="SUPFAM" id="SSF53649">
    <property type="entry name" value="Alkaline phosphatase-like"/>
    <property type="match status" value="1"/>
</dbReference>
<dbReference type="EMBL" id="FMAU01000002">
    <property type="protein sequence ID" value="SCC07817.1"/>
    <property type="molecule type" value="Genomic_DNA"/>
</dbReference>
<feature type="active site" evidence="8">
    <location>
        <position position="296"/>
    </location>
</feature>
<dbReference type="GO" id="GO:0046872">
    <property type="term" value="F:metal ion binding"/>
    <property type="evidence" value="ECO:0007669"/>
    <property type="project" value="UniProtKB-KW"/>
</dbReference>
<keyword evidence="3 7" id="KW-1003">Cell membrane</keyword>
<name>A0A1C4BLU2_9BACI</name>
<feature type="transmembrane region" description="Helical" evidence="11">
    <location>
        <begin position="42"/>
        <end position="67"/>
    </location>
</feature>
<evidence type="ECO:0000313" key="14">
    <source>
        <dbReference type="Proteomes" id="UP000181997"/>
    </source>
</evidence>
<feature type="binding site" evidence="10">
    <location>
        <position position="254"/>
    </location>
    <ligand>
        <name>Mn(2+)</name>
        <dbReference type="ChEBI" id="CHEBI:29035"/>
    </ligand>
</feature>
<feature type="binding site" evidence="10">
    <location>
        <position position="471"/>
    </location>
    <ligand>
        <name>Mn(2+)</name>
        <dbReference type="ChEBI" id="CHEBI:29035"/>
    </ligand>
</feature>
<dbReference type="InterPro" id="IPR050448">
    <property type="entry name" value="OpgB/LTA_synthase_biosynth"/>
</dbReference>
<dbReference type="GO" id="GO:0005886">
    <property type="term" value="C:plasma membrane"/>
    <property type="evidence" value="ECO:0007669"/>
    <property type="project" value="UniProtKB-SubCell"/>
</dbReference>
<evidence type="ECO:0000256" key="6">
    <source>
        <dbReference type="ARBA" id="ARBA00023136"/>
    </source>
</evidence>
<feature type="transmembrane region" description="Helical" evidence="11">
    <location>
        <begin position="156"/>
        <end position="175"/>
    </location>
</feature>
<feature type="binding site" evidence="10">
    <location>
        <position position="472"/>
    </location>
    <ligand>
        <name>Mn(2+)</name>
        <dbReference type="ChEBI" id="CHEBI:29035"/>
    </ligand>
</feature>
<keyword evidence="5 11" id="KW-1133">Transmembrane helix</keyword>
<dbReference type="PANTHER" id="PTHR47371:SF1">
    <property type="entry name" value="LIPOTEICHOIC ACID SYNTHASE-LIKE YQGS"/>
    <property type="match status" value="1"/>
</dbReference>
<evidence type="ECO:0000313" key="13">
    <source>
        <dbReference type="EMBL" id="SCC07817.1"/>
    </source>
</evidence>
<organism evidence="13 14">
    <name type="scientific">[Bacillus] enclensis</name>
    <dbReference type="NCBI Taxonomy" id="1402860"/>
    <lineage>
        <taxon>Bacteria</taxon>
        <taxon>Bacillati</taxon>
        <taxon>Bacillota</taxon>
        <taxon>Bacilli</taxon>
        <taxon>Bacillales</taxon>
        <taxon>Bacillaceae</taxon>
        <taxon>Rossellomorea</taxon>
    </lineage>
</organism>
<feature type="transmembrane region" description="Helical" evidence="11">
    <location>
        <begin position="74"/>
        <end position="94"/>
    </location>
</feature>
<proteinExistence type="inferred from homology"/>
<dbReference type="Pfam" id="PF00884">
    <property type="entry name" value="Sulfatase"/>
    <property type="match status" value="1"/>
</dbReference>
<gene>
    <name evidence="13" type="ORF">GA0061094_2322</name>
</gene>
<comment type="subcellular location">
    <subcellularLocation>
        <location evidence="1">Cell membrane</location>
        <topology evidence="1">Multi-pass membrane protein</topology>
    </subcellularLocation>
</comment>
<evidence type="ECO:0000256" key="11">
    <source>
        <dbReference type="SAM" id="Phobius"/>
    </source>
</evidence>
<keyword evidence="9" id="KW-0479">Metal-binding</keyword>
<dbReference type="PANTHER" id="PTHR47371">
    <property type="entry name" value="LIPOTEICHOIC ACID SYNTHASE"/>
    <property type="match status" value="1"/>
</dbReference>
<dbReference type="InterPro" id="IPR012160">
    <property type="entry name" value="LtaS-like"/>
</dbReference>
<keyword evidence="14" id="KW-1185">Reference proteome</keyword>
<dbReference type="InterPro" id="IPR017850">
    <property type="entry name" value="Alkaline_phosphatase_core_sf"/>
</dbReference>
<evidence type="ECO:0000256" key="9">
    <source>
        <dbReference type="PIRSR" id="PIRSR005091-2"/>
    </source>
</evidence>
<sequence>MSKMKQMYLNLKKFKLIGIVLILLWIKTLIVMLAGFNITPHSLMDICLLLINSIGSLMIVLGVSFYFRKKIHAFTLFLMMVIITGILYADLLYFRFYSDYVTLPILFQFKNVGGIGPSTFELMSPWDVLLFIDILWAGWYLKKKRRMPSIKPREKATYLLAGTAVVMLTILLGLIKSPYLFEEVYDREQMVTAIGPFNYHLYDTGYALGVNLNPLTASRNDTSSPLKYTKSKENEQTDLFGIAKGKNVILISMESTQNFVINKKIEGEEITPFLNSLVDESFYFNQIYDQTAQGKTSDSEFMIDTGLYPLASGSVFVRNPDNVFKGMPHILKESGGYYSAVFHGNDATFWNRNRMYDSLGYDRFFSKKDYEVTEENSVNYGIKDIPFFDQSVSYLQDLPTPFYSRFITLTNHFPFLLEEKDQFISEASTKVDVVNRYVTTVRYEDEAIKEFFGKLKEEGIYQDSIFVLYGDHYGISEKYEPGVMELLGMEDTTLNHVQLQQVPLIIHIPGTEGKTITSIGGEVDIRPTILHLLGIESRENLSFGHNLFTRVKNHPVIFRDGGFVTEKYIFKDNMCYRRKNGEAVMDNQCDSYKEIARKELGMSDDIIYGDLLRFLE</sequence>
<feature type="transmembrane region" description="Helical" evidence="11">
    <location>
        <begin position="123"/>
        <end position="141"/>
    </location>
</feature>
<feature type="binding site" evidence="9">
    <location>
        <position position="412"/>
    </location>
    <ligand>
        <name>substrate</name>
    </ligand>
</feature>
<protein>
    <submittedName>
        <fullName evidence="13">Lipoteichoic acid synthase</fullName>
    </submittedName>
</protein>
<accession>A0A1C4BLU2</accession>
<keyword evidence="9" id="KW-0464">Manganese</keyword>
<dbReference type="CDD" id="cd16015">
    <property type="entry name" value="LTA_synthase"/>
    <property type="match status" value="1"/>
</dbReference>
<evidence type="ECO:0000259" key="12">
    <source>
        <dbReference type="Pfam" id="PF00884"/>
    </source>
</evidence>
<evidence type="ECO:0000256" key="4">
    <source>
        <dbReference type="ARBA" id="ARBA00022692"/>
    </source>
</evidence>
<evidence type="ECO:0000256" key="7">
    <source>
        <dbReference type="PIRNR" id="PIRNR005091"/>
    </source>
</evidence>
<evidence type="ECO:0000256" key="10">
    <source>
        <dbReference type="PIRSR" id="PIRSR005091-3"/>
    </source>
</evidence>
<evidence type="ECO:0000256" key="3">
    <source>
        <dbReference type="ARBA" id="ARBA00022475"/>
    </source>
</evidence>